<dbReference type="GO" id="GO:0006298">
    <property type="term" value="P:mismatch repair"/>
    <property type="evidence" value="ECO:0007669"/>
    <property type="project" value="UniProtKB-UniRule"/>
</dbReference>
<evidence type="ECO:0000256" key="3">
    <source>
        <dbReference type="ARBA" id="ARBA00023204"/>
    </source>
</evidence>
<dbReference type="CDD" id="cd16926">
    <property type="entry name" value="HATPase_MutL-MLH-PMS-like"/>
    <property type="match status" value="1"/>
</dbReference>
<dbReference type="Pfam" id="PF01119">
    <property type="entry name" value="DNA_mis_repair"/>
    <property type="match status" value="1"/>
</dbReference>
<dbReference type="HAMAP" id="MF_00149">
    <property type="entry name" value="DNA_mis_repair"/>
    <property type="match status" value="1"/>
</dbReference>
<dbReference type="PANTHER" id="PTHR10073:SF12">
    <property type="entry name" value="DNA MISMATCH REPAIR PROTEIN MLH1"/>
    <property type="match status" value="1"/>
</dbReference>
<dbReference type="GO" id="GO:0004519">
    <property type="term" value="F:endonuclease activity"/>
    <property type="evidence" value="ECO:0007669"/>
    <property type="project" value="UniProtKB-KW"/>
</dbReference>
<dbReference type="InterPro" id="IPR020667">
    <property type="entry name" value="DNA_mismatch_repair_MutL"/>
</dbReference>
<dbReference type="EMBL" id="DXHS01000069">
    <property type="protein sequence ID" value="HIW02529.1"/>
    <property type="molecule type" value="Genomic_DNA"/>
</dbReference>
<dbReference type="GO" id="GO:0016887">
    <property type="term" value="F:ATP hydrolysis activity"/>
    <property type="evidence" value="ECO:0007669"/>
    <property type="project" value="InterPro"/>
</dbReference>
<dbReference type="SUPFAM" id="SSF118116">
    <property type="entry name" value="DNA mismatch repair protein MutL"/>
    <property type="match status" value="1"/>
</dbReference>
<comment type="similarity">
    <text evidence="1 4">Belongs to the DNA mismatch repair MutL/HexB family.</text>
</comment>
<dbReference type="Gene3D" id="3.30.230.10">
    <property type="match status" value="1"/>
</dbReference>
<dbReference type="InterPro" id="IPR014721">
    <property type="entry name" value="Ribsml_uS5_D2-typ_fold_subgr"/>
</dbReference>
<dbReference type="Pfam" id="PF08676">
    <property type="entry name" value="MutL_C"/>
    <property type="match status" value="1"/>
</dbReference>
<evidence type="ECO:0000256" key="2">
    <source>
        <dbReference type="ARBA" id="ARBA00022763"/>
    </source>
</evidence>
<dbReference type="GO" id="GO:0140664">
    <property type="term" value="F:ATP-dependent DNA damage sensor activity"/>
    <property type="evidence" value="ECO:0007669"/>
    <property type="project" value="InterPro"/>
</dbReference>
<dbReference type="GO" id="GO:0005524">
    <property type="term" value="F:ATP binding"/>
    <property type="evidence" value="ECO:0007669"/>
    <property type="project" value="InterPro"/>
</dbReference>
<dbReference type="InterPro" id="IPR014762">
    <property type="entry name" value="DNA_mismatch_repair_CS"/>
</dbReference>
<keyword evidence="7" id="KW-0540">Nuclease</keyword>
<dbReference type="CDD" id="cd00782">
    <property type="entry name" value="MutL_Trans"/>
    <property type="match status" value="1"/>
</dbReference>
<dbReference type="SMART" id="SM01340">
    <property type="entry name" value="DNA_mis_repair"/>
    <property type="match status" value="1"/>
</dbReference>
<dbReference type="FunFam" id="3.30.565.10:FF:000003">
    <property type="entry name" value="DNA mismatch repair endonuclease MutL"/>
    <property type="match status" value="1"/>
</dbReference>
<evidence type="ECO:0000256" key="1">
    <source>
        <dbReference type="ARBA" id="ARBA00006082"/>
    </source>
</evidence>
<keyword evidence="7" id="KW-0378">Hydrolase</keyword>
<dbReference type="GO" id="GO:0032300">
    <property type="term" value="C:mismatch repair complex"/>
    <property type="evidence" value="ECO:0007669"/>
    <property type="project" value="InterPro"/>
</dbReference>
<dbReference type="SUPFAM" id="SSF54211">
    <property type="entry name" value="Ribosomal protein S5 domain 2-like"/>
    <property type="match status" value="1"/>
</dbReference>
<organism evidence="7 8">
    <name type="scientific">Candidatus Protoclostridium stercorigallinarum</name>
    <dbReference type="NCBI Taxonomy" id="2838741"/>
    <lineage>
        <taxon>Bacteria</taxon>
        <taxon>Bacillati</taxon>
        <taxon>Bacillota</taxon>
        <taxon>Clostridia</taxon>
        <taxon>Candidatus Protoclostridium</taxon>
    </lineage>
</organism>
<reference evidence="7" key="2">
    <citation type="submission" date="2021-04" db="EMBL/GenBank/DDBJ databases">
        <authorList>
            <person name="Gilroy R."/>
        </authorList>
    </citation>
    <scope>NUCLEOTIDE SEQUENCE</scope>
    <source>
        <strain evidence="7">12435</strain>
    </source>
</reference>
<dbReference type="InterPro" id="IPR014790">
    <property type="entry name" value="MutL_C"/>
</dbReference>
<comment type="function">
    <text evidence="4">This protein is involved in the repair of mismatches in DNA. It is required for dam-dependent methyl-directed DNA mismatch repair. May act as a 'molecular matchmaker', a protein that promotes the formation of a stable complex between two or more DNA-binding proteins in an ATP-dependent manner without itself being part of a final effector complex.</text>
</comment>
<dbReference type="Proteomes" id="UP000823990">
    <property type="component" value="Unassembled WGS sequence"/>
</dbReference>
<sequence>MSKINVLGQEVFNRIAAGEVVDKPASVVKELVENSVDSGATSIDITVKDGGRYIKVADNGCGIEYSDLKTAFMPHATSKIKDLSDLDAISTLGFRGEALPSIASVAHVSLTSRRKEDETGGRIVIENGKVLEETVVGAPCGTTVIVSDLFANVPARLKFLRSARSEEGEIASLVQRFILANHNVAISLTTEDKEIYRSEGKGLEEAAFAALGENVLKEYDYIHASVPGSEVYGYISKPAFSKHNRSYQTLIVNGRYVVNGDISFWIYNCCSHILMKRQYPAYAIFINVPPDMVDINVHPSKMEVKFIDLGGIKRLLSKAINESLARTSSEPKLIEREIPADEKTFGTDTLRFAADDSIGAGEIALAGETPFTDVRENADETKSSVVMPVRSMFVPTSEREYRAPLKNEQSQTFAEVTREKEKPSQYSLLKDILSDTEKERDSYTDISRHRYCGKLFNTYLLLESHDEVILIDQHAAHERMLYDDLVKAVEAGRNTVQDLLLPYIFDVSYSEAELIDSHLSEIRSIGFTLERLSGNSYSLSSVPLALSDMDLSGFVSDMTELLKRGSFGKSALLKNSLMQSACKAAIKGETDITDDDAKLLIRDICERRIELFCPHGRPIAVRIKKTEIEKWFKRIV</sequence>
<keyword evidence="3 4" id="KW-0234">DNA repair</keyword>
<dbReference type="InterPro" id="IPR002099">
    <property type="entry name" value="MutL/Mlh/PMS"/>
</dbReference>
<feature type="domain" description="MutL C-terminal dimerisation" evidence="5">
    <location>
        <begin position="451"/>
        <end position="592"/>
    </location>
</feature>
<evidence type="ECO:0000256" key="4">
    <source>
        <dbReference type="HAMAP-Rule" id="MF_00149"/>
    </source>
</evidence>
<comment type="caution">
    <text evidence="7">The sequence shown here is derived from an EMBL/GenBank/DDBJ whole genome shotgun (WGS) entry which is preliminary data.</text>
</comment>
<dbReference type="InterPro" id="IPR013507">
    <property type="entry name" value="DNA_mismatch_S5_2-like"/>
</dbReference>
<dbReference type="Gene3D" id="3.30.565.10">
    <property type="entry name" value="Histidine kinase-like ATPase, C-terminal domain"/>
    <property type="match status" value="1"/>
</dbReference>
<dbReference type="NCBIfam" id="TIGR00585">
    <property type="entry name" value="mutl"/>
    <property type="match status" value="1"/>
</dbReference>
<dbReference type="Gene3D" id="3.30.1540.20">
    <property type="entry name" value="MutL, C-terminal domain, dimerisation subdomain"/>
    <property type="match status" value="1"/>
</dbReference>
<gene>
    <name evidence="4 7" type="primary">mutL</name>
    <name evidence="7" type="ORF">H9892_04235</name>
</gene>
<evidence type="ECO:0000259" key="5">
    <source>
        <dbReference type="SMART" id="SM00853"/>
    </source>
</evidence>
<keyword evidence="7" id="KW-0255">Endonuclease</keyword>
<dbReference type="InterPro" id="IPR042121">
    <property type="entry name" value="MutL_C_regsub"/>
</dbReference>
<dbReference type="PANTHER" id="PTHR10073">
    <property type="entry name" value="DNA MISMATCH REPAIR PROTEIN MLH, PMS, MUTL"/>
    <property type="match status" value="1"/>
</dbReference>
<dbReference type="InterPro" id="IPR042120">
    <property type="entry name" value="MutL_C_dimsub"/>
</dbReference>
<dbReference type="PROSITE" id="PS00058">
    <property type="entry name" value="DNA_MISMATCH_REPAIR_1"/>
    <property type="match status" value="1"/>
</dbReference>
<accession>A0A9D1PZL4</accession>
<evidence type="ECO:0000313" key="7">
    <source>
        <dbReference type="EMBL" id="HIW02529.1"/>
    </source>
</evidence>
<dbReference type="AlphaFoldDB" id="A0A9D1PZL4"/>
<reference evidence="7" key="1">
    <citation type="journal article" date="2021" name="PeerJ">
        <title>Extensive microbial diversity within the chicken gut microbiome revealed by metagenomics and culture.</title>
        <authorList>
            <person name="Gilroy R."/>
            <person name="Ravi A."/>
            <person name="Getino M."/>
            <person name="Pursley I."/>
            <person name="Horton D.L."/>
            <person name="Alikhan N.F."/>
            <person name="Baker D."/>
            <person name="Gharbi K."/>
            <person name="Hall N."/>
            <person name="Watson M."/>
            <person name="Adriaenssens E.M."/>
            <person name="Foster-Nyarko E."/>
            <person name="Jarju S."/>
            <person name="Secka A."/>
            <person name="Antonio M."/>
            <person name="Oren A."/>
            <person name="Chaudhuri R.R."/>
            <person name="La Ragione R."/>
            <person name="Hildebrand F."/>
            <person name="Pallen M.J."/>
        </authorList>
    </citation>
    <scope>NUCLEOTIDE SEQUENCE</scope>
    <source>
        <strain evidence="7">12435</strain>
    </source>
</reference>
<dbReference type="InterPro" id="IPR037198">
    <property type="entry name" value="MutL_C_sf"/>
</dbReference>
<dbReference type="GO" id="GO:0030983">
    <property type="term" value="F:mismatched DNA binding"/>
    <property type="evidence" value="ECO:0007669"/>
    <property type="project" value="InterPro"/>
</dbReference>
<dbReference type="SUPFAM" id="SSF55874">
    <property type="entry name" value="ATPase domain of HSP90 chaperone/DNA topoisomerase II/histidine kinase"/>
    <property type="match status" value="1"/>
</dbReference>
<evidence type="ECO:0000259" key="6">
    <source>
        <dbReference type="SMART" id="SM01340"/>
    </source>
</evidence>
<protein>
    <recommendedName>
        <fullName evidence="4">DNA mismatch repair protein MutL</fullName>
    </recommendedName>
</protein>
<dbReference type="InterPro" id="IPR036890">
    <property type="entry name" value="HATPase_C_sf"/>
</dbReference>
<dbReference type="InterPro" id="IPR038973">
    <property type="entry name" value="MutL/Mlh/Pms-like"/>
</dbReference>
<dbReference type="InterPro" id="IPR020568">
    <property type="entry name" value="Ribosomal_Su5_D2-typ_SF"/>
</dbReference>
<feature type="domain" description="DNA mismatch repair protein S5" evidence="6">
    <location>
        <begin position="208"/>
        <end position="325"/>
    </location>
</feature>
<proteinExistence type="inferred from homology"/>
<dbReference type="SMART" id="SM00853">
    <property type="entry name" value="MutL_C"/>
    <property type="match status" value="1"/>
</dbReference>
<evidence type="ECO:0000313" key="8">
    <source>
        <dbReference type="Proteomes" id="UP000823990"/>
    </source>
</evidence>
<name>A0A9D1PZL4_9FIRM</name>
<keyword evidence="2 4" id="KW-0227">DNA damage</keyword>
<dbReference type="Pfam" id="PF13589">
    <property type="entry name" value="HATPase_c_3"/>
    <property type="match status" value="1"/>
</dbReference>
<dbReference type="Gene3D" id="3.30.1370.100">
    <property type="entry name" value="MutL, C-terminal domain, regulatory subdomain"/>
    <property type="match status" value="1"/>
</dbReference>